<sequence>MRRLPTFAGISTKLHWPPRGIKRFRTMSDAGLGPSVGWSGALELRIAVKKSEIRKAQKLRYKIFFEEGGATPDPKAALTRRDICRFDKICDHLIVIDHMARNRFGQNKPRVVGAYRLLRQEVAQAHFGFYSAQEFDIGPLLARHPQSRFLELGRSCVLAEYRGKKTIEMLWRGIWAYVKHHRIDAMIGCASIEGTDVSLIANQLSFLYHFSQAAPEWQTSPLARRHTEMNRVSKGDVDVKKALASLPPLIKGYMRVGAKFGNGAVVDRQFGVTDVFVVMPISEIETRYIEYFDEDAAAIVKAA</sequence>
<evidence type="ECO:0000313" key="12">
    <source>
        <dbReference type="Proteomes" id="UP000239089"/>
    </source>
</evidence>
<evidence type="ECO:0000256" key="2">
    <source>
        <dbReference type="ARBA" id="ARBA00022516"/>
    </source>
</evidence>
<accession>A0A2S6N9M3</accession>
<dbReference type="InterPro" id="IPR016181">
    <property type="entry name" value="Acyl_CoA_acyltransferase"/>
</dbReference>
<name>A0A2S6N9M3_9HYPH</name>
<proteinExistence type="inferred from homology"/>
<dbReference type="EMBL" id="NHSJ01000060">
    <property type="protein sequence ID" value="PPQ31310.1"/>
    <property type="molecule type" value="Genomic_DNA"/>
</dbReference>
<dbReference type="GO" id="GO:0006629">
    <property type="term" value="P:lipid metabolic process"/>
    <property type="evidence" value="ECO:0007669"/>
    <property type="project" value="UniProtKB-KW"/>
</dbReference>
<organism evidence="11 12">
    <name type="scientific">Rhodoblastus sphagnicola</name>
    <dbReference type="NCBI Taxonomy" id="333368"/>
    <lineage>
        <taxon>Bacteria</taxon>
        <taxon>Pseudomonadati</taxon>
        <taxon>Pseudomonadota</taxon>
        <taxon>Alphaproteobacteria</taxon>
        <taxon>Hyphomicrobiales</taxon>
        <taxon>Rhodoblastaceae</taxon>
        <taxon>Rhodoblastus</taxon>
    </lineage>
</organism>
<evidence type="ECO:0000256" key="10">
    <source>
        <dbReference type="ARBA" id="ARBA00047785"/>
    </source>
</evidence>
<dbReference type="OrthoDB" id="9787072at2"/>
<keyword evidence="3 11" id="KW-0808">Transferase</keyword>
<dbReference type="PANTHER" id="PTHR37323:SF1">
    <property type="entry name" value="L-ORNITHINE N(ALPHA)-ACYLTRANSFERASE"/>
    <property type="match status" value="1"/>
</dbReference>
<evidence type="ECO:0000256" key="7">
    <source>
        <dbReference type="ARBA" id="ARBA00039058"/>
    </source>
</evidence>
<dbReference type="PANTHER" id="PTHR37323">
    <property type="entry name" value="GCN5-RELATED N-ACETYLTRANSFERASE"/>
    <property type="match status" value="1"/>
</dbReference>
<dbReference type="AlphaFoldDB" id="A0A2S6N9M3"/>
<dbReference type="EC" id="2.3.2.30" evidence="7"/>
<evidence type="ECO:0000256" key="6">
    <source>
        <dbReference type="ARBA" id="ARBA00038095"/>
    </source>
</evidence>
<dbReference type="Proteomes" id="UP000239089">
    <property type="component" value="Unassembled WGS sequence"/>
</dbReference>
<evidence type="ECO:0000256" key="4">
    <source>
        <dbReference type="ARBA" id="ARBA00023098"/>
    </source>
</evidence>
<dbReference type="Pfam" id="PF13444">
    <property type="entry name" value="Acetyltransf_5"/>
    <property type="match status" value="1"/>
</dbReference>
<gene>
    <name evidence="11" type="ORF">CCR94_09685</name>
</gene>
<comment type="function">
    <text evidence="9">Catalyzes the first step in the biosynthesis of ornithine lipids, which are phosphorus-free membrane lipids. Catalyzes the 3-hydroxyacyl-acyl carrier protein-dependent acylation of ornithine to form lyso-ornithine lipid (LOL).</text>
</comment>
<keyword evidence="2" id="KW-0444">Lipid biosynthesis</keyword>
<evidence type="ECO:0000256" key="1">
    <source>
        <dbReference type="ARBA" id="ARBA00005189"/>
    </source>
</evidence>
<evidence type="ECO:0000313" key="11">
    <source>
        <dbReference type="EMBL" id="PPQ31310.1"/>
    </source>
</evidence>
<evidence type="ECO:0000256" key="3">
    <source>
        <dbReference type="ARBA" id="ARBA00022679"/>
    </source>
</evidence>
<dbReference type="InterPro" id="IPR052351">
    <property type="entry name" value="Ornithine_N-alpha-AT"/>
</dbReference>
<comment type="similarity">
    <text evidence="6">Belongs to the acetyltransferase family. OlsB subfamily.</text>
</comment>
<comment type="pathway">
    <text evidence="1">Lipid metabolism.</text>
</comment>
<comment type="caution">
    <text evidence="11">The sequence shown here is derived from an EMBL/GenBank/DDBJ whole genome shotgun (WGS) entry which is preliminary data.</text>
</comment>
<dbReference type="SUPFAM" id="SSF55729">
    <property type="entry name" value="Acyl-CoA N-acyltransferases (Nat)"/>
    <property type="match status" value="1"/>
</dbReference>
<dbReference type="GO" id="GO:0043810">
    <property type="term" value="F:ornithine-acyl [acyl carrier protein] N-acyltransferase activity"/>
    <property type="evidence" value="ECO:0007669"/>
    <property type="project" value="UniProtKB-EC"/>
</dbReference>
<keyword evidence="12" id="KW-1185">Reference proteome</keyword>
<protein>
    <recommendedName>
        <fullName evidence="8">L-ornithine N(alpha)-acyltransferase</fullName>
        <ecNumber evidence="7">2.3.2.30</ecNumber>
    </recommendedName>
</protein>
<keyword evidence="4" id="KW-0443">Lipid metabolism</keyword>
<dbReference type="Gene3D" id="3.40.630.30">
    <property type="match status" value="1"/>
</dbReference>
<evidence type="ECO:0000256" key="9">
    <source>
        <dbReference type="ARBA" id="ARBA00045724"/>
    </source>
</evidence>
<comment type="catalytic activity">
    <reaction evidence="10">
        <text>a (3R)-hydroxyacyl-[ACP] + L-ornithine = a lyso-ornithine lipid + holo-[ACP] + H(+)</text>
        <dbReference type="Rhea" id="RHEA:20633"/>
        <dbReference type="Rhea" id="RHEA-COMP:9685"/>
        <dbReference type="Rhea" id="RHEA-COMP:9945"/>
        <dbReference type="ChEBI" id="CHEBI:15378"/>
        <dbReference type="ChEBI" id="CHEBI:46911"/>
        <dbReference type="ChEBI" id="CHEBI:64479"/>
        <dbReference type="ChEBI" id="CHEBI:78827"/>
        <dbReference type="ChEBI" id="CHEBI:138482"/>
        <dbReference type="EC" id="2.3.2.30"/>
    </reaction>
    <physiologicalReaction direction="left-to-right" evidence="10">
        <dbReference type="Rhea" id="RHEA:20634"/>
    </physiologicalReaction>
</comment>
<evidence type="ECO:0000256" key="8">
    <source>
        <dbReference type="ARBA" id="ARBA00039866"/>
    </source>
</evidence>
<reference evidence="11 12" key="1">
    <citation type="journal article" date="2018" name="Arch. Microbiol.">
        <title>New insights into the metabolic potential of the phototrophic purple bacterium Rhodopila globiformis DSM 161(T) from its draft genome sequence and evidence for a vanadium-dependent nitrogenase.</title>
        <authorList>
            <person name="Imhoff J.F."/>
            <person name="Rahn T."/>
            <person name="Kunzel S."/>
            <person name="Neulinger S.C."/>
        </authorList>
    </citation>
    <scope>NUCLEOTIDE SEQUENCE [LARGE SCALE GENOMIC DNA]</scope>
    <source>
        <strain evidence="11 12">DSM 16996</strain>
    </source>
</reference>
<keyword evidence="5 11" id="KW-0012">Acyltransferase</keyword>
<evidence type="ECO:0000256" key="5">
    <source>
        <dbReference type="ARBA" id="ARBA00023315"/>
    </source>
</evidence>